<protein>
    <submittedName>
        <fullName evidence="1">Uncharacterized protein</fullName>
    </submittedName>
</protein>
<accession>A0A383D5P1</accession>
<organism evidence="1">
    <name type="scientific">marine metagenome</name>
    <dbReference type="NCBI Taxonomy" id="408172"/>
    <lineage>
        <taxon>unclassified sequences</taxon>
        <taxon>metagenomes</taxon>
        <taxon>ecological metagenomes</taxon>
    </lineage>
</organism>
<sequence length="237" mass="25368">LYASTSASIVSPSLSLGNDEVTFNGTDDGSFVAIKASAAAGELRLYEGTTHTASNNFVAIQAGNVAGSNNTNHTFTWPTTLGEEGQILRTDGNNPAVLSWVTDERTSGSTTNSNVFGAGGPDGENVVMTFDSWEESGSFSWMEEEDYFKFDDPILMAGAKEFYLRETGNYIKSPSSGKLEIASSLDNDLTSMYLRSDGGMTFNVATDDAAEANDYYSFKTRAAEVFKISSVGAVDVY</sequence>
<proteinExistence type="predicted"/>
<dbReference type="AlphaFoldDB" id="A0A383D5P1"/>
<dbReference type="EMBL" id="UINC01214377">
    <property type="protein sequence ID" value="SVE39585.1"/>
    <property type="molecule type" value="Genomic_DNA"/>
</dbReference>
<feature type="non-terminal residue" evidence="1">
    <location>
        <position position="1"/>
    </location>
</feature>
<name>A0A383D5P1_9ZZZZ</name>
<reference evidence="1" key="1">
    <citation type="submission" date="2018-05" db="EMBL/GenBank/DDBJ databases">
        <authorList>
            <person name="Lanie J.A."/>
            <person name="Ng W.-L."/>
            <person name="Kazmierczak K.M."/>
            <person name="Andrzejewski T.M."/>
            <person name="Davidsen T.M."/>
            <person name="Wayne K.J."/>
            <person name="Tettelin H."/>
            <person name="Glass J.I."/>
            <person name="Rusch D."/>
            <person name="Podicherti R."/>
            <person name="Tsui H.-C.T."/>
            <person name="Winkler M.E."/>
        </authorList>
    </citation>
    <scope>NUCLEOTIDE SEQUENCE</scope>
</reference>
<feature type="non-terminal residue" evidence="1">
    <location>
        <position position="237"/>
    </location>
</feature>
<evidence type="ECO:0000313" key="1">
    <source>
        <dbReference type="EMBL" id="SVE39585.1"/>
    </source>
</evidence>
<gene>
    <name evidence="1" type="ORF">METZ01_LOCUS492439</name>
</gene>